<dbReference type="InterPro" id="IPR050211">
    <property type="entry name" value="FOX_domain-containing"/>
</dbReference>
<dbReference type="AlphaFoldDB" id="A0A0N4UAX5"/>
<dbReference type="GO" id="GO:0009653">
    <property type="term" value="P:anatomical structure morphogenesis"/>
    <property type="evidence" value="ECO:0007669"/>
    <property type="project" value="TreeGrafter"/>
</dbReference>
<evidence type="ECO:0000256" key="5">
    <source>
        <dbReference type="ARBA" id="ARBA00023242"/>
    </source>
</evidence>
<evidence type="ECO:0000313" key="9">
    <source>
        <dbReference type="Proteomes" id="UP000038040"/>
    </source>
</evidence>
<dbReference type="GO" id="GO:0000978">
    <property type="term" value="F:RNA polymerase II cis-regulatory region sequence-specific DNA binding"/>
    <property type="evidence" value="ECO:0007669"/>
    <property type="project" value="TreeGrafter"/>
</dbReference>
<dbReference type="STRING" id="318479.A0A0N4UAX5"/>
<dbReference type="PANTHER" id="PTHR11829:SF402">
    <property type="entry name" value="FORK HEAD DOMAIN-CONTAINING PROTEIN FD3-RELATED"/>
    <property type="match status" value="1"/>
</dbReference>
<proteinExistence type="predicted"/>
<feature type="domain" description="Fork-head" evidence="7">
    <location>
        <begin position="25"/>
        <end position="119"/>
    </location>
</feature>
<keyword evidence="4" id="KW-0804">Transcription</keyword>
<keyword evidence="3 6" id="KW-0238">DNA-binding</keyword>
<name>A0A0N4UAX5_DRAME</name>
<dbReference type="Pfam" id="PF00250">
    <property type="entry name" value="Forkhead"/>
    <property type="match status" value="1"/>
</dbReference>
<dbReference type="EMBL" id="UYYG01001166">
    <property type="protein sequence ID" value="VDN58239.1"/>
    <property type="molecule type" value="Genomic_DNA"/>
</dbReference>
<dbReference type="FunFam" id="1.10.10.10:FF:000016">
    <property type="entry name" value="Forkhead box protein I1"/>
    <property type="match status" value="1"/>
</dbReference>
<keyword evidence="5 6" id="KW-0539">Nucleus</keyword>
<evidence type="ECO:0000259" key="7">
    <source>
        <dbReference type="PROSITE" id="PS50039"/>
    </source>
</evidence>
<comment type="subcellular location">
    <subcellularLocation>
        <location evidence="1 6">Nucleus</location>
    </subcellularLocation>
</comment>
<reference evidence="11" key="1">
    <citation type="submission" date="2017-02" db="UniProtKB">
        <authorList>
            <consortium name="WormBaseParasite"/>
        </authorList>
    </citation>
    <scope>IDENTIFICATION</scope>
</reference>
<dbReference type="OrthoDB" id="5402974at2759"/>
<dbReference type="PANTHER" id="PTHR11829">
    <property type="entry name" value="FORKHEAD BOX PROTEIN"/>
    <property type="match status" value="1"/>
</dbReference>
<evidence type="ECO:0000256" key="1">
    <source>
        <dbReference type="ARBA" id="ARBA00004123"/>
    </source>
</evidence>
<dbReference type="PROSITE" id="PS00658">
    <property type="entry name" value="FORK_HEAD_2"/>
    <property type="match status" value="1"/>
</dbReference>
<evidence type="ECO:0000313" key="11">
    <source>
        <dbReference type="WBParaSite" id="DME_0000432901-mRNA-1"/>
    </source>
</evidence>
<dbReference type="GO" id="GO:0005634">
    <property type="term" value="C:nucleus"/>
    <property type="evidence" value="ECO:0007669"/>
    <property type="project" value="UniProtKB-SubCell"/>
</dbReference>
<keyword evidence="10" id="KW-1185">Reference proteome</keyword>
<dbReference type="InterPro" id="IPR001766">
    <property type="entry name" value="Fork_head_dom"/>
</dbReference>
<keyword evidence="2" id="KW-0805">Transcription regulation</keyword>
<dbReference type="InterPro" id="IPR036388">
    <property type="entry name" value="WH-like_DNA-bd_sf"/>
</dbReference>
<dbReference type="SMART" id="SM00339">
    <property type="entry name" value="FH"/>
    <property type="match status" value="1"/>
</dbReference>
<evidence type="ECO:0000256" key="6">
    <source>
        <dbReference type="PROSITE-ProRule" id="PRU00089"/>
    </source>
</evidence>
<evidence type="ECO:0000256" key="3">
    <source>
        <dbReference type="ARBA" id="ARBA00023125"/>
    </source>
</evidence>
<evidence type="ECO:0000313" key="10">
    <source>
        <dbReference type="Proteomes" id="UP000274756"/>
    </source>
</evidence>
<dbReference type="Gene3D" id="1.10.10.10">
    <property type="entry name" value="Winged helix-like DNA-binding domain superfamily/Winged helix DNA-binding domain"/>
    <property type="match status" value="1"/>
</dbReference>
<protein>
    <submittedName>
        <fullName evidence="11">Fork-head domain-containing protein</fullName>
    </submittedName>
</protein>
<evidence type="ECO:0000256" key="2">
    <source>
        <dbReference type="ARBA" id="ARBA00023015"/>
    </source>
</evidence>
<dbReference type="InterPro" id="IPR030456">
    <property type="entry name" value="TF_fork_head_CS_2"/>
</dbReference>
<organism evidence="9 11">
    <name type="scientific">Dracunculus medinensis</name>
    <name type="common">Guinea worm</name>
    <dbReference type="NCBI Taxonomy" id="318479"/>
    <lineage>
        <taxon>Eukaryota</taxon>
        <taxon>Metazoa</taxon>
        <taxon>Ecdysozoa</taxon>
        <taxon>Nematoda</taxon>
        <taxon>Chromadorea</taxon>
        <taxon>Rhabditida</taxon>
        <taxon>Spirurina</taxon>
        <taxon>Dracunculoidea</taxon>
        <taxon>Dracunculidae</taxon>
        <taxon>Dracunculus</taxon>
    </lineage>
</organism>
<feature type="DNA-binding region" description="Fork-head" evidence="6">
    <location>
        <begin position="25"/>
        <end position="119"/>
    </location>
</feature>
<gene>
    <name evidence="8" type="ORF">DME_LOCUS8212</name>
</gene>
<evidence type="ECO:0000256" key="4">
    <source>
        <dbReference type="ARBA" id="ARBA00023163"/>
    </source>
</evidence>
<dbReference type="WBParaSite" id="DME_0000432901-mRNA-1">
    <property type="protein sequence ID" value="DME_0000432901-mRNA-1"/>
    <property type="gene ID" value="DME_0000432901"/>
</dbReference>
<dbReference type="Proteomes" id="UP000038040">
    <property type="component" value="Unplaced"/>
</dbReference>
<sequence length="239" mass="26781">MQASNSPFSRYIVFITRSKTTSATKPAYSYIALIAMAILNSPEKKLTLSQICEFIINRFQYYKDKFPAWQNSIRHNLSLNDCFIKIPREPGNPGKGNYWALDPKAEDMFDNGSFLRRRKRLVIIENVFKRQPNSPDYSPAFPGVPFVSPSPYMPPFISSAVATLPRIANIHPTLPPYSPHAAIAHSLTEHFQRAPTVGSQPTRFAYIPTGMPPNIDHQKVLAAMAARISIDSPDSGQTN</sequence>
<dbReference type="GO" id="GO:0000981">
    <property type="term" value="F:DNA-binding transcription factor activity, RNA polymerase II-specific"/>
    <property type="evidence" value="ECO:0007669"/>
    <property type="project" value="TreeGrafter"/>
</dbReference>
<dbReference type="PROSITE" id="PS50039">
    <property type="entry name" value="FORK_HEAD_3"/>
    <property type="match status" value="1"/>
</dbReference>
<dbReference type="Proteomes" id="UP000274756">
    <property type="component" value="Unassembled WGS sequence"/>
</dbReference>
<accession>A0A0N4UAX5</accession>
<dbReference type="SUPFAM" id="SSF46785">
    <property type="entry name" value="Winged helix' DNA-binding domain"/>
    <property type="match status" value="1"/>
</dbReference>
<dbReference type="GO" id="GO:0030154">
    <property type="term" value="P:cell differentiation"/>
    <property type="evidence" value="ECO:0007669"/>
    <property type="project" value="TreeGrafter"/>
</dbReference>
<reference evidence="8 10" key="2">
    <citation type="submission" date="2018-11" db="EMBL/GenBank/DDBJ databases">
        <authorList>
            <consortium name="Pathogen Informatics"/>
        </authorList>
    </citation>
    <scope>NUCLEOTIDE SEQUENCE [LARGE SCALE GENOMIC DNA]</scope>
</reference>
<dbReference type="InterPro" id="IPR036390">
    <property type="entry name" value="WH_DNA-bd_sf"/>
</dbReference>
<evidence type="ECO:0000313" key="8">
    <source>
        <dbReference type="EMBL" id="VDN58239.1"/>
    </source>
</evidence>
<dbReference type="PRINTS" id="PR00053">
    <property type="entry name" value="FORKHEAD"/>
</dbReference>